<accession>A0A7U3WAD8</accession>
<dbReference type="OrthoDB" id="179461at2157"/>
<reference evidence="1 2" key="1">
    <citation type="submission" date="2020-12" db="EMBL/GenBank/DDBJ databases">
        <title>Halosimplex halophilum sp. nov. and Halosimplex salinum sp. nov., two new members of the genus Halosimplex.</title>
        <authorList>
            <person name="Cui H.L."/>
        </authorList>
    </citation>
    <scope>NUCLEOTIDE SEQUENCE [LARGE SCALE GENOMIC DNA]</scope>
    <source>
        <strain evidence="1 2">YGH94</strain>
    </source>
</reference>
<protein>
    <submittedName>
        <fullName evidence="1">Uncharacterized protein</fullName>
    </submittedName>
</protein>
<gene>
    <name evidence="1" type="ORF">I7X12_08210</name>
</gene>
<proteinExistence type="predicted"/>
<dbReference type="GeneID" id="60588469"/>
<dbReference type="Pfam" id="PF24333">
    <property type="entry name" value="DUF7501"/>
    <property type="match status" value="1"/>
</dbReference>
<dbReference type="KEGG" id="hlt:I7X12_08210"/>
<evidence type="ECO:0000313" key="2">
    <source>
        <dbReference type="Proteomes" id="UP000595001"/>
    </source>
</evidence>
<keyword evidence="2" id="KW-1185">Reference proteome</keyword>
<dbReference type="Proteomes" id="UP000595001">
    <property type="component" value="Chromosome"/>
</dbReference>
<dbReference type="AlphaFoldDB" id="A0A7U3WAD8"/>
<dbReference type="InterPro" id="IPR055924">
    <property type="entry name" value="DUF7501"/>
</dbReference>
<evidence type="ECO:0000313" key="1">
    <source>
        <dbReference type="EMBL" id="QPV64583.1"/>
    </source>
</evidence>
<dbReference type="RefSeq" id="WP_198063351.1">
    <property type="nucleotide sequence ID" value="NZ_CP065856.1"/>
</dbReference>
<sequence>MSEDDHSHPASDSPNWDDPDFCPFCGARLTDGGAGFIDHVDEADTCRERFDDWRENIAGDVGGEWSG</sequence>
<organism evidence="1 2">
    <name type="scientific">Halosimplex litoreum</name>
    <dbReference type="NCBI Taxonomy" id="1198301"/>
    <lineage>
        <taxon>Archaea</taxon>
        <taxon>Methanobacteriati</taxon>
        <taxon>Methanobacteriota</taxon>
        <taxon>Stenosarchaea group</taxon>
        <taxon>Halobacteria</taxon>
        <taxon>Halobacteriales</taxon>
        <taxon>Haloarculaceae</taxon>
        <taxon>Halosimplex</taxon>
    </lineage>
</organism>
<name>A0A7U3WAD8_9EURY</name>
<dbReference type="EMBL" id="CP065856">
    <property type="protein sequence ID" value="QPV64583.1"/>
    <property type="molecule type" value="Genomic_DNA"/>
</dbReference>